<reference evidence="2" key="2">
    <citation type="submission" date="2013-12" db="EMBL/GenBank/DDBJ databases">
        <authorList>
            <person name="Yu Y."/>
            <person name="Lee S."/>
            <person name="de Baynast K."/>
            <person name="Wissotski M."/>
            <person name="Liu L."/>
            <person name="Talag J."/>
            <person name="Goicoechea J."/>
            <person name="Angelova A."/>
            <person name="Jetty R."/>
            <person name="Kudrna D."/>
            <person name="Golser W."/>
            <person name="Rivera L."/>
            <person name="Zhang J."/>
            <person name="Wing R."/>
        </authorList>
    </citation>
    <scope>NUCLEOTIDE SEQUENCE</scope>
</reference>
<dbReference type="EnsemblPlants" id="LPERR12G12740.1">
    <property type="protein sequence ID" value="LPERR12G12740.1"/>
    <property type="gene ID" value="LPERR12G12740"/>
</dbReference>
<protein>
    <recommendedName>
        <fullName evidence="3">Pentatricopeptide repeat-containing protein</fullName>
    </recommendedName>
</protein>
<dbReference type="Gramene" id="LPERR12G12740.1">
    <property type="protein sequence ID" value="LPERR12G12740.1"/>
    <property type="gene ID" value="LPERR12G12740"/>
</dbReference>
<dbReference type="Proteomes" id="UP000032180">
    <property type="component" value="Chromosome 12"/>
</dbReference>
<keyword evidence="2" id="KW-1185">Reference proteome</keyword>
<proteinExistence type="predicted"/>
<name>A0A0D9Y099_9ORYZ</name>
<dbReference type="HOGENOM" id="CLU_1520026_0_0_1"/>
<dbReference type="InterPro" id="IPR011990">
    <property type="entry name" value="TPR-like_helical_dom_sf"/>
</dbReference>
<accession>A0A0D9Y099</accession>
<dbReference type="AlphaFoldDB" id="A0A0D9Y099"/>
<evidence type="ECO:0000313" key="2">
    <source>
        <dbReference type="Proteomes" id="UP000032180"/>
    </source>
</evidence>
<evidence type="ECO:0008006" key="3">
    <source>
        <dbReference type="Google" id="ProtNLM"/>
    </source>
</evidence>
<reference evidence="1" key="3">
    <citation type="submission" date="2015-04" db="UniProtKB">
        <authorList>
            <consortium name="EnsemblPlants"/>
        </authorList>
    </citation>
    <scope>IDENTIFICATION</scope>
</reference>
<dbReference type="Gene3D" id="1.25.40.10">
    <property type="entry name" value="Tetratricopeptide repeat domain"/>
    <property type="match status" value="1"/>
</dbReference>
<dbReference type="STRING" id="77586.A0A0D9Y099"/>
<reference evidence="1 2" key="1">
    <citation type="submission" date="2012-08" db="EMBL/GenBank/DDBJ databases">
        <title>Oryza genome evolution.</title>
        <authorList>
            <person name="Wing R.A."/>
        </authorList>
    </citation>
    <scope>NUCLEOTIDE SEQUENCE</scope>
</reference>
<sequence>MNKDCIEPNEVTFEAICVLWRKALVTSNLSHEHGIHPRSDHYACVVDIFEQTGKLDRAKKLLRKSNSLHNPDAMVHYVLLSNAYAVTGSGSIGIRSAASVGCSVPPASVLIRVSSPLDPQGIITLDTYHVVTPSPVSVCASSPFDPQQSISLSTYSDISASAAQDECCNLTSAATPA</sequence>
<organism evidence="1 2">
    <name type="scientific">Leersia perrieri</name>
    <dbReference type="NCBI Taxonomy" id="77586"/>
    <lineage>
        <taxon>Eukaryota</taxon>
        <taxon>Viridiplantae</taxon>
        <taxon>Streptophyta</taxon>
        <taxon>Embryophyta</taxon>
        <taxon>Tracheophyta</taxon>
        <taxon>Spermatophyta</taxon>
        <taxon>Magnoliopsida</taxon>
        <taxon>Liliopsida</taxon>
        <taxon>Poales</taxon>
        <taxon>Poaceae</taxon>
        <taxon>BOP clade</taxon>
        <taxon>Oryzoideae</taxon>
        <taxon>Oryzeae</taxon>
        <taxon>Oryzinae</taxon>
        <taxon>Leersia</taxon>
    </lineage>
</organism>
<evidence type="ECO:0000313" key="1">
    <source>
        <dbReference type="EnsemblPlants" id="LPERR12G12740.1"/>
    </source>
</evidence>